<proteinExistence type="predicted"/>
<evidence type="ECO:0000256" key="1">
    <source>
        <dbReference type="SAM" id="SignalP"/>
    </source>
</evidence>
<evidence type="ECO:0000313" key="3">
    <source>
        <dbReference type="Proteomes" id="UP000235826"/>
    </source>
</evidence>
<dbReference type="Pfam" id="PF20130">
    <property type="entry name" value="DUF6520"/>
    <property type="match status" value="1"/>
</dbReference>
<organism evidence="2 3">
    <name type="scientific">Flavivirga eckloniae</name>
    <dbReference type="NCBI Taxonomy" id="1803846"/>
    <lineage>
        <taxon>Bacteria</taxon>
        <taxon>Pseudomonadati</taxon>
        <taxon>Bacteroidota</taxon>
        <taxon>Flavobacteriia</taxon>
        <taxon>Flavobacteriales</taxon>
        <taxon>Flavobacteriaceae</taxon>
        <taxon>Flavivirga</taxon>
    </lineage>
</organism>
<evidence type="ECO:0008006" key="4">
    <source>
        <dbReference type="Google" id="ProtNLM"/>
    </source>
</evidence>
<reference evidence="2 3" key="1">
    <citation type="submission" date="2018-01" db="EMBL/GenBank/DDBJ databases">
        <title>Complete genome sequence of Flavivirga eckloniae ECD14 isolated from seaweed Ecklonia cava.</title>
        <authorList>
            <person name="Lee J.H."/>
            <person name="Baik K.S."/>
            <person name="Seong C.N."/>
        </authorList>
    </citation>
    <scope>NUCLEOTIDE SEQUENCE [LARGE SCALE GENOMIC DNA]</scope>
    <source>
        <strain evidence="2 3">ECD14</strain>
    </source>
</reference>
<name>A0A2K9PNR4_9FLAO</name>
<dbReference type="RefSeq" id="WP_102755366.1">
    <property type="nucleotide sequence ID" value="NZ_CP025791.1"/>
</dbReference>
<accession>A0A2K9PNR4</accession>
<feature type="signal peptide" evidence="1">
    <location>
        <begin position="1"/>
        <end position="26"/>
    </location>
</feature>
<gene>
    <name evidence="2" type="ORF">C1H87_08320</name>
</gene>
<protein>
    <recommendedName>
        <fullName evidence="4">Kazal-like domain-containing protein</fullName>
    </recommendedName>
</protein>
<dbReference type="EMBL" id="CP025791">
    <property type="protein sequence ID" value="AUP78711.1"/>
    <property type="molecule type" value="Genomic_DNA"/>
</dbReference>
<keyword evidence="1" id="KW-0732">Signal</keyword>
<feature type="chain" id="PRO_5018009949" description="Kazal-like domain-containing protein" evidence="1">
    <location>
        <begin position="27"/>
        <end position="94"/>
    </location>
</feature>
<dbReference type="AlphaFoldDB" id="A0A2K9PNR4"/>
<sequence>MKSIFFKFALPVFALIIAITTSLAFAPNVSEEAPIDVYYKDKDTDECICVTIDDSFIPNCNVINTGPVCTIFVFGQGAAFLFADANCTLHLRKP</sequence>
<keyword evidence="3" id="KW-1185">Reference proteome</keyword>
<dbReference type="KEGG" id="fek:C1H87_08320"/>
<dbReference type="Proteomes" id="UP000235826">
    <property type="component" value="Chromosome"/>
</dbReference>
<evidence type="ECO:0000313" key="2">
    <source>
        <dbReference type="EMBL" id="AUP78711.1"/>
    </source>
</evidence>
<dbReference type="InterPro" id="IPR045391">
    <property type="entry name" value="DUF6520"/>
</dbReference>
<dbReference type="OrthoDB" id="1361249at2"/>